<evidence type="ECO:0000259" key="8">
    <source>
        <dbReference type="Pfam" id="PF02753"/>
    </source>
</evidence>
<evidence type="ECO:0000256" key="1">
    <source>
        <dbReference type="ARBA" id="ARBA00004418"/>
    </source>
</evidence>
<keyword evidence="3 6" id="KW-0732">Signal</keyword>
<dbReference type="InterPro" id="IPR001829">
    <property type="entry name" value="Pili_assmbl_chaperone_bac"/>
</dbReference>
<dbReference type="InterPro" id="IPR036316">
    <property type="entry name" value="Pili_assmbl_chap_C_dom_sf"/>
</dbReference>
<dbReference type="InterPro" id="IPR013783">
    <property type="entry name" value="Ig-like_fold"/>
</dbReference>
<dbReference type="InterPro" id="IPR016147">
    <property type="entry name" value="Pili_assmbl_chaperone_N"/>
</dbReference>
<evidence type="ECO:0000256" key="5">
    <source>
        <dbReference type="ARBA" id="ARBA00023186"/>
    </source>
</evidence>
<dbReference type="EMBL" id="JAQQFR010000011">
    <property type="protein sequence ID" value="MFL9880062.1"/>
    <property type="molecule type" value="Genomic_DNA"/>
</dbReference>
<dbReference type="PANTHER" id="PTHR30251">
    <property type="entry name" value="PILUS ASSEMBLY CHAPERONE"/>
    <property type="match status" value="1"/>
</dbReference>
<comment type="subcellular location">
    <subcellularLocation>
        <location evidence="1">Periplasm</location>
    </subcellularLocation>
</comment>
<accession>A0ABW8ZA92</accession>
<keyword evidence="10" id="KW-1185">Reference proteome</keyword>
<keyword evidence="4" id="KW-0574">Periplasm</keyword>
<dbReference type="PROSITE" id="PS51257">
    <property type="entry name" value="PROKAR_LIPOPROTEIN"/>
    <property type="match status" value="1"/>
</dbReference>
<evidence type="ECO:0000256" key="3">
    <source>
        <dbReference type="ARBA" id="ARBA00022729"/>
    </source>
</evidence>
<evidence type="ECO:0000256" key="6">
    <source>
        <dbReference type="SAM" id="SignalP"/>
    </source>
</evidence>
<evidence type="ECO:0000313" key="9">
    <source>
        <dbReference type="EMBL" id="MFL9880062.1"/>
    </source>
</evidence>
<evidence type="ECO:0000313" key="10">
    <source>
        <dbReference type="Proteomes" id="UP001629214"/>
    </source>
</evidence>
<feature type="signal peptide" evidence="6">
    <location>
        <begin position="1"/>
        <end position="21"/>
    </location>
</feature>
<dbReference type="Gene3D" id="2.60.40.10">
    <property type="entry name" value="Immunoglobulins"/>
    <property type="match status" value="2"/>
</dbReference>
<sequence length="258" mass="28656">MRLNFNILRTTCATILTVACAASASASVVINGTRVVFPSNEREVSVRLTNEGASPGLVQMWIDKGDPKSTPSATEVPFLLTPPLFRIDPAKGQTVRMIYSQEPLPQDHESIFWLNLLEVPPRPQNVGPDDSNYVQMAFRTRIKVFFRPQALNTQEQVFAAPTKVTWKIVRDGDAYLLEAQNPTPYYINVVKTGLVNANDEKETMPKFLNEDGGMLAPGKQERYLLKNLKQAPPAALKVRFSYLNDFGGAVDVDSALTQ</sequence>
<proteinExistence type="inferred from homology"/>
<dbReference type="Pfam" id="PF00345">
    <property type="entry name" value="PapD_N"/>
    <property type="match status" value="1"/>
</dbReference>
<name>A0ABW8ZA92_9BURK</name>
<evidence type="ECO:0000256" key="4">
    <source>
        <dbReference type="ARBA" id="ARBA00022764"/>
    </source>
</evidence>
<comment type="caution">
    <text evidence="9">The sequence shown here is derived from an EMBL/GenBank/DDBJ whole genome shotgun (WGS) entry which is preliminary data.</text>
</comment>
<dbReference type="Proteomes" id="UP001629214">
    <property type="component" value="Unassembled WGS sequence"/>
</dbReference>
<feature type="domain" description="Pili assembly chaperone C-terminal" evidence="8">
    <location>
        <begin position="180"/>
        <end position="250"/>
    </location>
</feature>
<evidence type="ECO:0000256" key="2">
    <source>
        <dbReference type="ARBA" id="ARBA00007399"/>
    </source>
</evidence>
<protein>
    <submittedName>
        <fullName evidence="9">Fimbria/pilus periplasmic chaperone</fullName>
    </submittedName>
</protein>
<keyword evidence="5" id="KW-0143">Chaperone</keyword>
<dbReference type="PRINTS" id="PR00969">
    <property type="entry name" value="CHAPERONPILI"/>
</dbReference>
<gene>
    <name evidence="9" type="ORF">PQR63_16805</name>
</gene>
<dbReference type="RefSeq" id="WP_408169144.1">
    <property type="nucleotide sequence ID" value="NZ_JAQQFR010000011.1"/>
</dbReference>
<organism evidence="9 10">
    <name type="scientific">Herbaspirillum rhizosphaerae</name>
    <dbReference type="NCBI Taxonomy" id="346179"/>
    <lineage>
        <taxon>Bacteria</taxon>
        <taxon>Pseudomonadati</taxon>
        <taxon>Pseudomonadota</taxon>
        <taxon>Betaproteobacteria</taxon>
        <taxon>Burkholderiales</taxon>
        <taxon>Oxalobacteraceae</taxon>
        <taxon>Herbaspirillum</taxon>
    </lineage>
</organism>
<evidence type="ECO:0000259" key="7">
    <source>
        <dbReference type="Pfam" id="PF00345"/>
    </source>
</evidence>
<feature type="domain" description="Pili assembly chaperone N-terminal" evidence="7">
    <location>
        <begin position="27"/>
        <end position="151"/>
    </location>
</feature>
<feature type="chain" id="PRO_5046127891" evidence="6">
    <location>
        <begin position="22"/>
        <end position="258"/>
    </location>
</feature>
<comment type="similarity">
    <text evidence="2">Belongs to the periplasmic pilus chaperone family.</text>
</comment>
<dbReference type="InterPro" id="IPR050643">
    <property type="entry name" value="Periplasmic_pilus_chap"/>
</dbReference>
<dbReference type="SUPFAM" id="SSF49584">
    <property type="entry name" value="Periplasmic chaperone C-domain"/>
    <property type="match status" value="1"/>
</dbReference>
<dbReference type="InterPro" id="IPR008962">
    <property type="entry name" value="PapD-like_sf"/>
</dbReference>
<dbReference type="PANTHER" id="PTHR30251:SF2">
    <property type="entry name" value="FIMBRIAL CHAPERONE YADV-RELATED"/>
    <property type="match status" value="1"/>
</dbReference>
<dbReference type="SUPFAM" id="SSF49354">
    <property type="entry name" value="PapD-like"/>
    <property type="match status" value="1"/>
</dbReference>
<reference evidence="9 10" key="1">
    <citation type="journal article" date="2024" name="Chem. Sci.">
        <title>Discovery of megapolipeptins by genome mining of a Burkholderiales bacteria collection.</title>
        <authorList>
            <person name="Paulo B.S."/>
            <person name="Recchia M.J.J."/>
            <person name="Lee S."/>
            <person name="Fergusson C.H."/>
            <person name="Romanowski S.B."/>
            <person name="Hernandez A."/>
            <person name="Krull N."/>
            <person name="Liu D.Y."/>
            <person name="Cavanagh H."/>
            <person name="Bos A."/>
            <person name="Gray C.A."/>
            <person name="Murphy B.T."/>
            <person name="Linington R.G."/>
            <person name="Eustaquio A.S."/>
        </authorList>
    </citation>
    <scope>NUCLEOTIDE SEQUENCE [LARGE SCALE GENOMIC DNA]</scope>
    <source>
        <strain evidence="9 10">RL21-008-BIB-B</strain>
    </source>
</reference>
<dbReference type="InterPro" id="IPR016148">
    <property type="entry name" value="Pili_assmbl_chaperone_C"/>
</dbReference>
<dbReference type="Pfam" id="PF02753">
    <property type="entry name" value="PapD_C"/>
    <property type="match status" value="1"/>
</dbReference>